<dbReference type="AlphaFoldDB" id="A0A953LHZ7"/>
<dbReference type="InterPro" id="IPR002656">
    <property type="entry name" value="Acyl_transf_3_dom"/>
</dbReference>
<dbReference type="Proteomes" id="UP000732377">
    <property type="component" value="Unassembled WGS sequence"/>
</dbReference>
<feature type="transmembrane region" description="Helical" evidence="7">
    <location>
        <begin position="43"/>
        <end position="63"/>
    </location>
</feature>
<evidence type="ECO:0000256" key="7">
    <source>
        <dbReference type="SAM" id="Phobius"/>
    </source>
</evidence>
<feature type="transmembrane region" description="Helical" evidence="7">
    <location>
        <begin position="107"/>
        <end position="131"/>
    </location>
</feature>
<feature type="domain" description="Acyltransferase 3" evidence="8">
    <location>
        <begin position="41"/>
        <end position="349"/>
    </location>
</feature>
<dbReference type="Pfam" id="PF01757">
    <property type="entry name" value="Acyl_transf_3"/>
    <property type="match status" value="1"/>
</dbReference>
<feature type="transmembrane region" description="Helical" evidence="7">
    <location>
        <begin position="271"/>
        <end position="289"/>
    </location>
</feature>
<feature type="transmembrane region" description="Helical" evidence="7">
    <location>
        <begin position="174"/>
        <end position="196"/>
    </location>
</feature>
<evidence type="ECO:0000256" key="3">
    <source>
        <dbReference type="ARBA" id="ARBA00022475"/>
    </source>
</evidence>
<proteinExistence type="inferred from homology"/>
<keyword evidence="4 7" id="KW-0812">Transmembrane</keyword>
<dbReference type="PANTHER" id="PTHR40074:SF2">
    <property type="entry name" value="O-ACETYLTRANSFERASE WECH"/>
    <property type="match status" value="1"/>
</dbReference>
<keyword evidence="3" id="KW-1003">Cell membrane</keyword>
<sequence>MEIGHPLAGRGEVLPGGSSSTGNRWEPLQEDLVKQKVIVPELIIIRAVSCLAVVLMHSITMLIGDPEVNRGLNTARLLLLFATPTFAYMSAFLIGYSKSQRPYFETLWLRVKYLILPYLIFAVGYACWQHYQWGAPLVDRIRYNIAGGYHGYFVLVVFQFYLFHPLFRPILERVPAWVGVPAAGLVNIGYLAALNLGLVSIPYLGFHAYRLLPAWFFYYVLGYYSGRDRDQFQLVLRRWWPLSAALLAGGAGLLLRNALSGFLPDVTSQRFEVVLYAAGVILLAFPLAGRARRIPSVLNLVNRASFGIYLLHWFFLELFRRWVVRIPGLPKPAGILLLFVLAATASALVTFALNRWRWGAYVVGRLGVDGSQGRLAPPPESAAAAAAAATR</sequence>
<organism evidence="9 10">
    <name type="scientific">Symbiobacterium thermophilum</name>
    <dbReference type="NCBI Taxonomy" id="2734"/>
    <lineage>
        <taxon>Bacteria</taxon>
        <taxon>Bacillati</taxon>
        <taxon>Bacillota</taxon>
        <taxon>Clostridia</taxon>
        <taxon>Eubacteriales</taxon>
        <taxon>Symbiobacteriaceae</taxon>
        <taxon>Symbiobacterium</taxon>
    </lineage>
</organism>
<name>A0A953LHZ7_SYMTR</name>
<comment type="similarity">
    <text evidence="2">Belongs to the acyltransferase 3 family.</text>
</comment>
<dbReference type="GO" id="GO:0016413">
    <property type="term" value="F:O-acetyltransferase activity"/>
    <property type="evidence" value="ECO:0007669"/>
    <property type="project" value="TreeGrafter"/>
</dbReference>
<feature type="transmembrane region" description="Helical" evidence="7">
    <location>
        <begin position="208"/>
        <end position="226"/>
    </location>
</feature>
<feature type="transmembrane region" description="Helical" evidence="7">
    <location>
        <begin position="143"/>
        <end position="162"/>
    </location>
</feature>
<evidence type="ECO:0000256" key="2">
    <source>
        <dbReference type="ARBA" id="ARBA00007400"/>
    </source>
</evidence>
<dbReference type="GO" id="GO:0009246">
    <property type="term" value="P:enterobacterial common antigen biosynthetic process"/>
    <property type="evidence" value="ECO:0007669"/>
    <property type="project" value="TreeGrafter"/>
</dbReference>
<dbReference type="EMBL" id="PIUK01000106">
    <property type="protein sequence ID" value="MBY6276756.1"/>
    <property type="molecule type" value="Genomic_DNA"/>
</dbReference>
<evidence type="ECO:0000256" key="5">
    <source>
        <dbReference type="ARBA" id="ARBA00022989"/>
    </source>
</evidence>
<accession>A0A953LHZ7</accession>
<feature type="transmembrane region" description="Helical" evidence="7">
    <location>
        <begin position="75"/>
        <end position="95"/>
    </location>
</feature>
<comment type="subcellular location">
    <subcellularLocation>
        <location evidence="1">Cell membrane</location>
        <topology evidence="1">Multi-pass membrane protein</topology>
    </subcellularLocation>
</comment>
<comment type="caution">
    <text evidence="9">The sequence shown here is derived from an EMBL/GenBank/DDBJ whole genome shotgun (WGS) entry which is preliminary data.</text>
</comment>
<feature type="transmembrane region" description="Helical" evidence="7">
    <location>
        <begin position="238"/>
        <end position="259"/>
    </location>
</feature>
<keyword evidence="6 7" id="KW-0472">Membrane</keyword>
<reference evidence="9" key="1">
    <citation type="submission" date="2017-11" db="EMBL/GenBank/DDBJ databases">
        <title>Three new genomes from thermophilic consortium.</title>
        <authorList>
            <person name="Quaggio R."/>
            <person name="Amgarten D."/>
            <person name="Setubal J.C."/>
        </authorList>
    </citation>
    <scope>NUCLEOTIDE SEQUENCE</scope>
    <source>
        <strain evidence="9">ZCTH01-B2</strain>
    </source>
</reference>
<evidence type="ECO:0000256" key="4">
    <source>
        <dbReference type="ARBA" id="ARBA00022692"/>
    </source>
</evidence>
<keyword evidence="5 7" id="KW-1133">Transmembrane helix</keyword>
<feature type="transmembrane region" description="Helical" evidence="7">
    <location>
        <begin position="296"/>
        <end position="315"/>
    </location>
</feature>
<evidence type="ECO:0000313" key="9">
    <source>
        <dbReference type="EMBL" id="MBY6276756.1"/>
    </source>
</evidence>
<evidence type="ECO:0000256" key="1">
    <source>
        <dbReference type="ARBA" id="ARBA00004651"/>
    </source>
</evidence>
<feature type="transmembrane region" description="Helical" evidence="7">
    <location>
        <begin position="335"/>
        <end position="353"/>
    </location>
</feature>
<evidence type="ECO:0000313" key="10">
    <source>
        <dbReference type="Proteomes" id="UP000732377"/>
    </source>
</evidence>
<gene>
    <name evidence="9" type="ORF">CWE10_11200</name>
</gene>
<protein>
    <recommendedName>
        <fullName evidence="8">Acyltransferase 3 domain-containing protein</fullName>
    </recommendedName>
</protein>
<dbReference type="GO" id="GO:0005886">
    <property type="term" value="C:plasma membrane"/>
    <property type="evidence" value="ECO:0007669"/>
    <property type="project" value="UniProtKB-SubCell"/>
</dbReference>
<evidence type="ECO:0000256" key="6">
    <source>
        <dbReference type="ARBA" id="ARBA00023136"/>
    </source>
</evidence>
<dbReference type="PANTHER" id="PTHR40074">
    <property type="entry name" value="O-ACETYLTRANSFERASE WECH"/>
    <property type="match status" value="1"/>
</dbReference>
<evidence type="ECO:0000259" key="8">
    <source>
        <dbReference type="Pfam" id="PF01757"/>
    </source>
</evidence>